<dbReference type="EMBL" id="FOYZ01000020">
    <property type="protein sequence ID" value="SFS06130.1"/>
    <property type="molecule type" value="Genomic_DNA"/>
</dbReference>
<evidence type="ECO:0000313" key="5">
    <source>
        <dbReference type="Proteomes" id="UP000199659"/>
    </source>
</evidence>
<reference evidence="4 5" key="1">
    <citation type="submission" date="2016-10" db="EMBL/GenBank/DDBJ databases">
        <authorList>
            <person name="de Groot N.N."/>
        </authorList>
    </citation>
    <scope>NUCLEOTIDE SEQUENCE [LARGE SCALE GENOMIC DNA]</scope>
    <source>
        <strain evidence="4 5">743A</strain>
    </source>
</reference>
<evidence type="ECO:0000259" key="3">
    <source>
        <dbReference type="PROSITE" id="PS51737"/>
    </source>
</evidence>
<gene>
    <name evidence="4" type="ORF">SAMN05661086_03514</name>
</gene>
<feature type="domain" description="Recombinase" evidence="3">
    <location>
        <begin position="173"/>
        <end position="298"/>
    </location>
</feature>
<dbReference type="Pfam" id="PF00239">
    <property type="entry name" value="Resolvase"/>
    <property type="match status" value="1"/>
</dbReference>
<feature type="domain" description="Resolvase/invertase-type recombinase catalytic" evidence="2">
    <location>
        <begin position="17"/>
        <end position="164"/>
    </location>
</feature>
<proteinExistence type="predicted"/>
<dbReference type="InterPro" id="IPR050639">
    <property type="entry name" value="SSR_resolvase"/>
</dbReference>
<dbReference type="InterPro" id="IPR025827">
    <property type="entry name" value="Zn_ribbon_recom_dom"/>
</dbReference>
<name>A0A1I6LS83_9FIRM</name>
<dbReference type="SMART" id="SM00857">
    <property type="entry name" value="Resolvase"/>
    <property type="match status" value="1"/>
</dbReference>
<dbReference type="Proteomes" id="UP000199659">
    <property type="component" value="Unassembled WGS sequence"/>
</dbReference>
<dbReference type="Pfam" id="PF13408">
    <property type="entry name" value="Zn_ribbon_recom"/>
    <property type="match status" value="1"/>
</dbReference>
<accession>A0A1I6LS83</accession>
<evidence type="ECO:0000313" key="4">
    <source>
        <dbReference type="EMBL" id="SFS06130.1"/>
    </source>
</evidence>
<dbReference type="PANTHER" id="PTHR30461:SF23">
    <property type="entry name" value="DNA RECOMBINASE-RELATED"/>
    <property type="match status" value="1"/>
</dbReference>
<dbReference type="AlphaFoldDB" id="A0A1I6LS83"/>
<dbReference type="STRING" id="37658.SAMN05661086_03514"/>
<dbReference type="Gene3D" id="3.90.1750.20">
    <property type="entry name" value="Putative Large Serine Recombinase, Chain B, Domain 2"/>
    <property type="match status" value="1"/>
</dbReference>
<dbReference type="PROSITE" id="PS51736">
    <property type="entry name" value="RECOMBINASES_3"/>
    <property type="match status" value="1"/>
</dbReference>
<feature type="region of interest" description="Disordered" evidence="1">
    <location>
        <begin position="394"/>
        <end position="417"/>
    </location>
</feature>
<evidence type="ECO:0000256" key="1">
    <source>
        <dbReference type="SAM" id="MobiDB-lite"/>
    </source>
</evidence>
<dbReference type="GO" id="GO:0003677">
    <property type="term" value="F:DNA binding"/>
    <property type="evidence" value="ECO:0007669"/>
    <property type="project" value="InterPro"/>
</dbReference>
<dbReference type="InterPro" id="IPR038109">
    <property type="entry name" value="DNA_bind_recomb_sf"/>
</dbReference>
<dbReference type="InterPro" id="IPR011109">
    <property type="entry name" value="DNA_bind_recombinase_dom"/>
</dbReference>
<dbReference type="PANTHER" id="PTHR30461">
    <property type="entry name" value="DNA-INVERTASE FROM LAMBDOID PROPHAGE"/>
    <property type="match status" value="1"/>
</dbReference>
<keyword evidence="5" id="KW-1185">Reference proteome</keyword>
<dbReference type="Gene3D" id="3.40.50.1390">
    <property type="entry name" value="Resolvase, N-terminal catalytic domain"/>
    <property type="match status" value="1"/>
</dbReference>
<organism evidence="4 5">
    <name type="scientific">Anaeromicropila populeti</name>
    <dbReference type="NCBI Taxonomy" id="37658"/>
    <lineage>
        <taxon>Bacteria</taxon>
        <taxon>Bacillati</taxon>
        <taxon>Bacillota</taxon>
        <taxon>Clostridia</taxon>
        <taxon>Lachnospirales</taxon>
        <taxon>Lachnospiraceae</taxon>
        <taxon>Anaeromicropila</taxon>
    </lineage>
</organism>
<evidence type="ECO:0000259" key="2">
    <source>
        <dbReference type="PROSITE" id="PS51736"/>
    </source>
</evidence>
<dbReference type="GO" id="GO:0000150">
    <property type="term" value="F:DNA strand exchange activity"/>
    <property type="evidence" value="ECO:0007669"/>
    <property type="project" value="InterPro"/>
</dbReference>
<dbReference type="InterPro" id="IPR036162">
    <property type="entry name" value="Resolvase-like_N_sf"/>
</dbReference>
<protein>
    <submittedName>
        <fullName evidence="4">Site-specific DNA recombinase</fullName>
    </submittedName>
</protein>
<sequence>MRTRKVEKREPKEKKKRVCVYARVSTNHLNQEDSLEMQKSYYEELIIANKEWDYVGIYYDRGKTGTKETRPGFQKMIADVRAGKIDFILVKSISRFARNTITVLKFARELKEIGVGIFFEKENLNTLTGEGEMLLSVLASIAQEESRSISKNIKWRIKKKFEQGEAISSVYWLLGYQRDEYGDLVIVPEEAEAVRTIFDWYLSGMGIKAICIKLDMLGIQTVKGGLWAEKTIQGMLKNEKYKGDFHLQKKYTPEGNVNCPQYNHGEVDSFYITGNHPAIIESKKWDRVQEMIEERQKKYGYKAEEKKKYQNRYPLSGMLFCSKCGAPLYRKKSMAKGEEFIYWVCANRLKHGETECNGVWMNEKELREHKITEPTIVKEEIINGKKCYHYTSKEKFSERKQQKEGRRKNGQNSGILQGINRPRRTVIQL</sequence>
<dbReference type="SUPFAM" id="SSF53041">
    <property type="entry name" value="Resolvase-like"/>
    <property type="match status" value="1"/>
</dbReference>
<dbReference type="PROSITE" id="PS51737">
    <property type="entry name" value="RECOMBINASE_DNA_BIND"/>
    <property type="match status" value="1"/>
</dbReference>
<dbReference type="InterPro" id="IPR006119">
    <property type="entry name" value="Resolv_N"/>
</dbReference>
<feature type="compositionally biased region" description="Basic and acidic residues" evidence="1">
    <location>
        <begin position="394"/>
        <end position="404"/>
    </location>
</feature>
<dbReference type="Pfam" id="PF07508">
    <property type="entry name" value="Recombinase"/>
    <property type="match status" value="1"/>
</dbReference>
<dbReference type="CDD" id="cd00338">
    <property type="entry name" value="Ser_Recombinase"/>
    <property type="match status" value="1"/>
</dbReference>
<dbReference type="RefSeq" id="WP_242940579.1">
    <property type="nucleotide sequence ID" value="NZ_FOYZ01000020.1"/>
</dbReference>